<reference evidence="2 3" key="1">
    <citation type="submission" date="2020-02" db="EMBL/GenBank/DDBJ databases">
        <authorList>
            <person name="Ma Q."/>
            <person name="Huang Y."/>
            <person name="Song X."/>
            <person name="Pei D."/>
        </authorList>
    </citation>
    <scope>NUCLEOTIDE SEQUENCE [LARGE SCALE GENOMIC DNA]</scope>
    <source>
        <strain evidence="2">Sxm20200214</strain>
        <tissue evidence="2">Leaf</tissue>
    </source>
</reference>
<dbReference type="OrthoDB" id="1067317at2759"/>
<dbReference type="AlphaFoldDB" id="A0A8X7TFG8"/>
<proteinExistence type="predicted"/>
<feature type="region of interest" description="Disordered" evidence="1">
    <location>
        <begin position="1"/>
        <end position="66"/>
    </location>
</feature>
<dbReference type="Proteomes" id="UP000886595">
    <property type="component" value="Unassembled WGS sequence"/>
</dbReference>
<keyword evidence="3" id="KW-1185">Reference proteome</keyword>
<evidence type="ECO:0000313" key="2">
    <source>
        <dbReference type="EMBL" id="KAG2240090.1"/>
    </source>
</evidence>
<dbReference type="Pfam" id="PF04776">
    <property type="entry name" value="protein_MS5"/>
    <property type="match status" value="1"/>
</dbReference>
<dbReference type="NCBIfam" id="TIGR01572">
    <property type="entry name" value="A_thl_para_3677"/>
    <property type="match status" value="1"/>
</dbReference>
<feature type="compositionally biased region" description="Acidic residues" evidence="1">
    <location>
        <begin position="39"/>
        <end position="60"/>
    </location>
</feature>
<feature type="compositionally biased region" description="Polar residues" evidence="1">
    <location>
        <begin position="1"/>
        <end position="10"/>
    </location>
</feature>
<organism evidence="2 3">
    <name type="scientific">Brassica carinata</name>
    <name type="common">Ethiopian mustard</name>
    <name type="synonym">Abyssinian cabbage</name>
    <dbReference type="NCBI Taxonomy" id="52824"/>
    <lineage>
        <taxon>Eukaryota</taxon>
        <taxon>Viridiplantae</taxon>
        <taxon>Streptophyta</taxon>
        <taxon>Embryophyta</taxon>
        <taxon>Tracheophyta</taxon>
        <taxon>Spermatophyta</taxon>
        <taxon>Magnoliopsida</taxon>
        <taxon>eudicotyledons</taxon>
        <taxon>Gunneridae</taxon>
        <taxon>Pentapetalae</taxon>
        <taxon>rosids</taxon>
        <taxon>malvids</taxon>
        <taxon>Brassicales</taxon>
        <taxon>Brassicaceae</taxon>
        <taxon>Brassiceae</taxon>
        <taxon>Brassica</taxon>
    </lineage>
</organism>
<dbReference type="PANTHER" id="PTHR31260:SF32">
    <property type="match status" value="1"/>
</dbReference>
<feature type="compositionally biased region" description="Polar residues" evidence="1">
    <location>
        <begin position="23"/>
        <end position="33"/>
    </location>
</feature>
<accession>A0A8X7TFG8</accession>
<protein>
    <submittedName>
        <fullName evidence="2">Uncharacterized protein</fullName>
    </submittedName>
</protein>
<evidence type="ECO:0000313" key="3">
    <source>
        <dbReference type="Proteomes" id="UP000886595"/>
    </source>
</evidence>
<gene>
    <name evidence="2" type="ORF">Bca52824_091092</name>
</gene>
<evidence type="ECO:0000256" key="1">
    <source>
        <dbReference type="SAM" id="MobiDB-lite"/>
    </source>
</evidence>
<dbReference type="PANTHER" id="PTHR31260">
    <property type="entry name" value="CYSTATIN/MONELLIN SUPERFAMILY PROTEIN"/>
    <property type="match status" value="1"/>
</dbReference>
<dbReference type="InterPro" id="IPR006462">
    <property type="entry name" value="MS5"/>
</dbReference>
<dbReference type="EMBL" id="JAAMPC010001586">
    <property type="protein sequence ID" value="KAG2240090.1"/>
    <property type="molecule type" value="Genomic_DNA"/>
</dbReference>
<name>A0A8X7TFG8_BRACI</name>
<sequence>MAEMSCQISSYEDEQPRRKQKLETTSCSASAVSAKSDPAPEDDDDLLSELDELASDEEEEYQRQVDESDGFDVDYFPHPHGGLVPNKMKNEYSPFYTYLYSKLGLHCYNLHKGTNLELTRIHKYITNKGYYPPAYYITLDAVDTRNNNTPCTFQTCLVEYPTPEWGYFSVKTELSRLKVPNGPRAATSDDDVCIERQWRDEAIDDFYKGKMPNWLTKDELAAATDKGQYYELQESDLLGNEWLLLYAEFAFHVWWRGHGGLPSFLPLKIKKVIVQTLESGEDPPHLKLKSYNAIFYISFRASNGDPSGITVDYHAMIRKTMDGKPGHIGLEVQCWACKASSE</sequence>
<comment type="caution">
    <text evidence="2">The sequence shown here is derived from an EMBL/GenBank/DDBJ whole genome shotgun (WGS) entry which is preliminary data.</text>
</comment>